<dbReference type="EMBL" id="JBHFEH010000012">
    <property type="protein sequence ID" value="KAL2055298.1"/>
    <property type="molecule type" value="Genomic_DNA"/>
</dbReference>
<organism evidence="1 2">
    <name type="scientific">Lepraria finkii</name>
    <dbReference type="NCBI Taxonomy" id="1340010"/>
    <lineage>
        <taxon>Eukaryota</taxon>
        <taxon>Fungi</taxon>
        <taxon>Dikarya</taxon>
        <taxon>Ascomycota</taxon>
        <taxon>Pezizomycotina</taxon>
        <taxon>Lecanoromycetes</taxon>
        <taxon>OSLEUM clade</taxon>
        <taxon>Lecanoromycetidae</taxon>
        <taxon>Lecanorales</taxon>
        <taxon>Lecanorineae</taxon>
        <taxon>Stereocaulaceae</taxon>
        <taxon>Lepraria</taxon>
    </lineage>
</organism>
<protein>
    <submittedName>
        <fullName evidence="1">Uncharacterized protein</fullName>
    </submittedName>
</protein>
<sequence>MRRRSLTPKNLQSYTHHAYHVGFQAFFLVIQSHLHIFALTAPSPAQPPTGLAPLSLPNLPLNIISAFNLTSPVRVDQLHDPYLFSVPDSTILIEFGGYGNRLNYMDASKAVWNKRGSKPLLITAMLGPQWVWPRGHICMIV</sequence>
<evidence type="ECO:0000313" key="2">
    <source>
        <dbReference type="Proteomes" id="UP001590951"/>
    </source>
</evidence>
<keyword evidence="2" id="KW-1185">Reference proteome</keyword>
<proteinExistence type="predicted"/>
<dbReference type="Proteomes" id="UP001590951">
    <property type="component" value="Unassembled WGS sequence"/>
</dbReference>
<name>A0ABR4BH80_9LECA</name>
<reference evidence="1 2" key="1">
    <citation type="submission" date="2024-09" db="EMBL/GenBank/DDBJ databases">
        <title>Rethinking Asexuality: The Enigmatic Case of Functional Sexual Genes in Lepraria (Stereocaulaceae).</title>
        <authorList>
            <person name="Doellman M."/>
            <person name="Sun Y."/>
            <person name="Barcenas-Pena A."/>
            <person name="Lumbsch H.T."/>
            <person name="Grewe F."/>
        </authorList>
    </citation>
    <scope>NUCLEOTIDE SEQUENCE [LARGE SCALE GENOMIC DNA]</scope>
    <source>
        <strain evidence="1 2">Grewe 0041</strain>
    </source>
</reference>
<evidence type="ECO:0000313" key="1">
    <source>
        <dbReference type="EMBL" id="KAL2055298.1"/>
    </source>
</evidence>
<comment type="caution">
    <text evidence="1">The sequence shown here is derived from an EMBL/GenBank/DDBJ whole genome shotgun (WGS) entry which is preliminary data.</text>
</comment>
<accession>A0ABR4BH80</accession>
<gene>
    <name evidence="1" type="ORF">ABVK25_004636</name>
</gene>